<gene>
    <name evidence="1" type="ordered locus">LOC_Os10g20360</name>
</gene>
<reference evidence="1" key="3">
    <citation type="submission" date="2006-07" db="EMBL/GenBank/DDBJ databases">
        <authorList>
            <person name="Buell R."/>
        </authorList>
    </citation>
    <scope>NUCLEOTIDE SEQUENCE</scope>
</reference>
<protein>
    <submittedName>
        <fullName evidence="1">Uncharacterized protein</fullName>
    </submittedName>
</protein>
<proteinExistence type="predicted"/>
<name>Q339M1_ORYSJ</name>
<reference evidence="1" key="2">
    <citation type="submission" date="2003-05" db="EMBL/GenBank/DDBJ databases">
        <authorList>
            <person name="Buell C.R."/>
            <person name="Wing R.A."/>
            <person name="McCombie W.R."/>
            <person name="Messing J."/>
            <person name="Yuan Q."/>
            <person name="Ouyang S."/>
        </authorList>
    </citation>
    <scope>NUCLEOTIDE SEQUENCE</scope>
</reference>
<reference evidence="1" key="1">
    <citation type="journal article" date="2003" name="Science">
        <title>In-depth view of structure, activity, and evolution of rice chromosome 10.</title>
        <authorList>
            <consortium name="Rice Chromosome 10 Sequencing Consortium"/>
        </authorList>
    </citation>
    <scope>NUCLEOTIDE SEQUENCE [LARGE SCALE GENOMIC DNA]</scope>
</reference>
<dbReference type="AlphaFoldDB" id="Q339M1"/>
<accession>Q339M1</accession>
<sequence length="234" mass="26628">MATTSDILECDYWRVSPSATWAVHGGLYNSGLSSTPSKSLECTSLNQDFWLISQKGCTRNWFPYEEFEGYELPSDFNLNNINSDEASREIFITAITPCILQTGISMGHHSHISYEFYHPLVVAHQLGFGQVPIKVYFIKKIQTRGTITSALKCDCLPNLNGPNLGPFIDWDSRTIGSRPWIKWWGEWKRHLFNLQSTTSSLYLILNSFLMMLRCPSHILLTSRGYEGADTKSED</sequence>
<dbReference type="EMBL" id="DP000086">
    <property type="protein sequence ID" value="ABB47256.1"/>
    <property type="molecule type" value="Genomic_DNA"/>
</dbReference>
<organism evidence="1">
    <name type="scientific">Oryza sativa subsp. japonica</name>
    <name type="common">Rice</name>
    <dbReference type="NCBI Taxonomy" id="39947"/>
    <lineage>
        <taxon>Eukaryota</taxon>
        <taxon>Viridiplantae</taxon>
        <taxon>Streptophyta</taxon>
        <taxon>Embryophyta</taxon>
        <taxon>Tracheophyta</taxon>
        <taxon>Spermatophyta</taxon>
        <taxon>Magnoliopsida</taxon>
        <taxon>Liliopsida</taxon>
        <taxon>Poales</taxon>
        <taxon>Poaceae</taxon>
        <taxon>BOP clade</taxon>
        <taxon>Oryzoideae</taxon>
        <taxon>Oryzeae</taxon>
        <taxon>Oryzinae</taxon>
        <taxon>Oryza</taxon>
        <taxon>Oryza sativa</taxon>
    </lineage>
</organism>
<evidence type="ECO:0000313" key="1">
    <source>
        <dbReference type="EMBL" id="ABB47256.1"/>
    </source>
</evidence>